<name>A0A7J0GVL6_9ERIC</name>
<evidence type="ECO:0000313" key="3">
    <source>
        <dbReference type="Proteomes" id="UP000585474"/>
    </source>
</evidence>
<dbReference type="AlphaFoldDB" id="A0A7J0GVL6"/>
<accession>A0A7J0GVL6</accession>
<comment type="caution">
    <text evidence="2">The sequence shown here is derived from an EMBL/GenBank/DDBJ whole genome shotgun (WGS) entry which is preliminary data.</text>
</comment>
<evidence type="ECO:0000313" key="2">
    <source>
        <dbReference type="EMBL" id="GFZ14554.1"/>
    </source>
</evidence>
<feature type="compositionally biased region" description="Basic and acidic residues" evidence="1">
    <location>
        <begin position="36"/>
        <end position="46"/>
    </location>
</feature>
<feature type="compositionally biased region" description="Basic and acidic residues" evidence="1">
    <location>
        <begin position="1"/>
        <end position="28"/>
    </location>
</feature>
<proteinExistence type="predicted"/>
<evidence type="ECO:0000256" key="1">
    <source>
        <dbReference type="SAM" id="MobiDB-lite"/>
    </source>
</evidence>
<dbReference type="Proteomes" id="UP000585474">
    <property type="component" value="Unassembled WGS sequence"/>
</dbReference>
<gene>
    <name evidence="2" type="ORF">Acr_24g0007440</name>
</gene>
<reference evidence="2 3" key="1">
    <citation type="submission" date="2019-07" db="EMBL/GenBank/DDBJ databases">
        <title>De Novo Assembly of kiwifruit Actinidia rufa.</title>
        <authorList>
            <person name="Sugita-Konishi S."/>
            <person name="Sato K."/>
            <person name="Mori E."/>
            <person name="Abe Y."/>
            <person name="Kisaki G."/>
            <person name="Hamano K."/>
            <person name="Suezawa K."/>
            <person name="Otani M."/>
            <person name="Fukuda T."/>
            <person name="Manabe T."/>
            <person name="Gomi K."/>
            <person name="Tabuchi M."/>
            <person name="Akimitsu K."/>
            <person name="Kataoka I."/>
        </authorList>
    </citation>
    <scope>NUCLEOTIDE SEQUENCE [LARGE SCALE GENOMIC DNA]</scope>
    <source>
        <strain evidence="3">cv. Fuchu</strain>
    </source>
</reference>
<keyword evidence="3" id="KW-1185">Reference proteome</keyword>
<protein>
    <submittedName>
        <fullName evidence="2">Uncharacterized protein</fullName>
    </submittedName>
</protein>
<feature type="region of interest" description="Disordered" evidence="1">
    <location>
        <begin position="1"/>
        <end position="46"/>
    </location>
</feature>
<dbReference type="EMBL" id="BJWL01000024">
    <property type="protein sequence ID" value="GFZ14554.1"/>
    <property type="molecule type" value="Genomic_DNA"/>
</dbReference>
<sequence>MGSVREQGKEINSPEKEKAHKNDDRESTLEEESNAEVEREGVEVREVSTEEDLMGLEDWLLHTSWSFHDEQVMEFPYLSGEVLESAGYCYPNDDGEEIVWDDDVWNLQDIKEVPKK</sequence>
<organism evidence="2 3">
    <name type="scientific">Actinidia rufa</name>
    <dbReference type="NCBI Taxonomy" id="165716"/>
    <lineage>
        <taxon>Eukaryota</taxon>
        <taxon>Viridiplantae</taxon>
        <taxon>Streptophyta</taxon>
        <taxon>Embryophyta</taxon>
        <taxon>Tracheophyta</taxon>
        <taxon>Spermatophyta</taxon>
        <taxon>Magnoliopsida</taxon>
        <taxon>eudicotyledons</taxon>
        <taxon>Gunneridae</taxon>
        <taxon>Pentapetalae</taxon>
        <taxon>asterids</taxon>
        <taxon>Ericales</taxon>
        <taxon>Actinidiaceae</taxon>
        <taxon>Actinidia</taxon>
    </lineage>
</organism>